<comment type="caution">
    <text evidence="6">The sequence shown here is derived from an EMBL/GenBank/DDBJ whole genome shotgun (WGS) entry which is preliminary data.</text>
</comment>
<dbReference type="SUPFAM" id="SSF46785">
    <property type="entry name" value="Winged helix' DNA-binding domain"/>
    <property type="match status" value="1"/>
</dbReference>
<protein>
    <recommendedName>
        <fullName evidence="8">La-related protein 6</fullName>
    </recommendedName>
</protein>
<evidence type="ECO:0008006" key="8">
    <source>
        <dbReference type="Google" id="ProtNLM"/>
    </source>
</evidence>
<dbReference type="SMART" id="SM00715">
    <property type="entry name" value="LA"/>
    <property type="match status" value="1"/>
</dbReference>
<dbReference type="InterPro" id="IPR006630">
    <property type="entry name" value="La_HTH"/>
</dbReference>
<feature type="domain" description="HTH La-type RNA-binding" evidence="4">
    <location>
        <begin position="390"/>
        <end position="481"/>
    </location>
</feature>
<evidence type="ECO:0000256" key="3">
    <source>
        <dbReference type="SAM" id="MobiDB-lite"/>
    </source>
</evidence>
<keyword evidence="7" id="KW-1185">Reference proteome</keyword>
<feature type="compositionally biased region" description="Low complexity" evidence="3">
    <location>
        <begin position="573"/>
        <end position="601"/>
    </location>
</feature>
<dbReference type="InterPro" id="IPR036388">
    <property type="entry name" value="WH-like_DNA-bd_sf"/>
</dbReference>
<feature type="compositionally biased region" description="Polar residues" evidence="3">
    <location>
        <begin position="662"/>
        <end position="689"/>
    </location>
</feature>
<name>A0ABP1PWZ8_9HEXA</name>
<feature type="compositionally biased region" description="Polar residues" evidence="3">
    <location>
        <begin position="361"/>
        <end position="370"/>
    </location>
</feature>
<dbReference type="Gene3D" id="1.10.10.10">
    <property type="entry name" value="Winged helix-like DNA-binding domain superfamily/Winged helix DNA-binding domain"/>
    <property type="match status" value="1"/>
</dbReference>
<evidence type="ECO:0000256" key="1">
    <source>
        <dbReference type="ARBA" id="ARBA00022884"/>
    </source>
</evidence>
<dbReference type="PROSITE" id="PS51938">
    <property type="entry name" value="SUZ_C"/>
    <property type="match status" value="1"/>
</dbReference>
<dbReference type="Pfam" id="PF12901">
    <property type="entry name" value="SUZ-C"/>
    <property type="match status" value="1"/>
</dbReference>
<feature type="compositionally biased region" description="Polar residues" evidence="3">
    <location>
        <begin position="498"/>
        <end position="520"/>
    </location>
</feature>
<evidence type="ECO:0000313" key="6">
    <source>
        <dbReference type="EMBL" id="CAL8076932.1"/>
    </source>
</evidence>
<dbReference type="Pfam" id="PF05383">
    <property type="entry name" value="La"/>
    <property type="match status" value="1"/>
</dbReference>
<dbReference type="InterPro" id="IPR024642">
    <property type="entry name" value="SUZ-C"/>
</dbReference>
<feature type="compositionally biased region" description="Low complexity" evidence="3">
    <location>
        <begin position="643"/>
        <end position="661"/>
    </location>
</feature>
<evidence type="ECO:0000259" key="5">
    <source>
        <dbReference type="PROSITE" id="PS51938"/>
    </source>
</evidence>
<feature type="compositionally biased region" description="Polar residues" evidence="3">
    <location>
        <begin position="530"/>
        <end position="572"/>
    </location>
</feature>
<feature type="region of interest" description="Disordered" evidence="3">
    <location>
        <begin position="340"/>
        <end position="374"/>
    </location>
</feature>
<dbReference type="InterPro" id="IPR036390">
    <property type="entry name" value="WH_DNA-bd_sf"/>
</dbReference>
<dbReference type="Proteomes" id="UP001642540">
    <property type="component" value="Unassembled WGS sequence"/>
</dbReference>
<dbReference type="PANTHER" id="PTHR22792">
    <property type="entry name" value="LUPUS LA PROTEIN-RELATED"/>
    <property type="match status" value="1"/>
</dbReference>
<dbReference type="InterPro" id="IPR045180">
    <property type="entry name" value="La_dom_prot"/>
</dbReference>
<reference evidence="6 7" key="1">
    <citation type="submission" date="2024-08" db="EMBL/GenBank/DDBJ databases">
        <authorList>
            <person name="Cucini C."/>
            <person name="Frati F."/>
        </authorList>
    </citation>
    <scope>NUCLEOTIDE SEQUENCE [LARGE SCALE GENOMIC DNA]</scope>
</reference>
<evidence type="ECO:0000313" key="7">
    <source>
        <dbReference type="Proteomes" id="UP001642540"/>
    </source>
</evidence>
<accession>A0ABP1PWZ8</accession>
<feature type="domain" description="SUZ-C" evidence="5">
    <location>
        <begin position="683"/>
        <end position="727"/>
    </location>
</feature>
<keyword evidence="1 2" id="KW-0694">RNA-binding</keyword>
<organism evidence="6 7">
    <name type="scientific">Orchesella dallaii</name>
    <dbReference type="NCBI Taxonomy" id="48710"/>
    <lineage>
        <taxon>Eukaryota</taxon>
        <taxon>Metazoa</taxon>
        <taxon>Ecdysozoa</taxon>
        <taxon>Arthropoda</taxon>
        <taxon>Hexapoda</taxon>
        <taxon>Collembola</taxon>
        <taxon>Entomobryomorpha</taxon>
        <taxon>Entomobryoidea</taxon>
        <taxon>Orchesellidae</taxon>
        <taxon>Orchesellinae</taxon>
        <taxon>Orchesella</taxon>
    </lineage>
</organism>
<evidence type="ECO:0000259" key="4">
    <source>
        <dbReference type="PROSITE" id="PS50961"/>
    </source>
</evidence>
<evidence type="ECO:0000256" key="2">
    <source>
        <dbReference type="PROSITE-ProRule" id="PRU00332"/>
    </source>
</evidence>
<sequence length="746" mass="82319">MTNTTEEVTATLTRSEEDSTIINILMMMPSRTTCEAPAMQFSTSSDSERSSEENEWVVTEAAGNVAKAARKVGYGLRRTNNINLCTSNSSREAKHENDISTAADMGRDTTKVHNRSDDDSDDYGLLSLFNEEEDGAYKKTCSSVTLPQSVHIIQPEEQPKTLIATIGQFLVQTWNWLHHLFVTIIFLNLFSPDKKDDKSSNFEVAHNFRGKVQGDDTQTDFTTSSDTTVVEESSSPTCSVRNMSPNTCSIQNQEETLEKAEETNIMAEIRSTTMEMTTQEKGEPGVQEQQQKPQIQIILSEVQEKIEQEDDKEVDKGVEGVEEGDEAVVEMDVVLSRHEPVDSYTSSERSGNLRDAEEHNISCNNPSTFTEENENKDTNKMIDSSSITGEEKDKLLSQKIVSQVEAMFSDEHLSKDGFLLKHIRRKSDGFVSLRLVAGFRKVKQVSQDFPAVLNALRDSTKLEINAEGTKIRRVEPLPTFLTSVLIKPKKKGSRKNKVGSSNDENQQSSTSINQPNNESPSRSRKDNFDNVRSGNAQNGTTRNSTQHNYNAKNGSGNQSRRDSSAYQQNHCKSSNTSTASSNNSSQHNSFSKPPPSSSSHPANLLRNLNSPVVTHSSFGEEFQSPQVVRRRVGSLPIAGLQRSSSSAYLSSNSSPLSNGASITSGPNGARPKSSSYCEGASSKTISTWLQRRRASASSRPNNGELTFSEVVRQPRGPDGTKGFVSGYRARLLEERLQQQTNSAVSA</sequence>
<gene>
    <name evidence="6" type="ORF">ODALV1_LOCUS3640</name>
</gene>
<dbReference type="EMBL" id="CAXLJM020000012">
    <property type="protein sequence ID" value="CAL8076932.1"/>
    <property type="molecule type" value="Genomic_DNA"/>
</dbReference>
<feature type="compositionally biased region" description="Basic and acidic residues" evidence="3">
    <location>
        <begin position="351"/>
        <end position="360"/>
    </location>
</feature>
<dbReference type="PROSITE" id="PS50961">
    <property type="entry name" value="HTH_LA"/>
    <property type="match status" value="1"/>
</dbReference>
<feature type="region of interest" description="Disordered" evidence="3">
    <location>
        <begin position="641"/>
        <end position="723"/>
    </location>
</feature>
<feature type="region of interest" description="Disordered" evidence="3">
    <location>
        <begin position="488"/>
        <end position="605"/>
    </location>
</feature>
<proteinExistence type="predicted"/>
<dbReference type="PANTHER" id="PTHR22792:SF140">
    <property type="entry name" value="ACHILLES, ISOFORM A"/>
    <property type="match status" value="1"/>
</dbReference>
<feature type="compositionally biased region" description="Basic residues" evidence="3">
    <location>
        <begin position="488"/>
        <end position="497"/>
    </location>
</feature>